<sequence length="245" mass="28436">MKIEDVTNIRIILLNHGFIESKDKYLKCDDIRIDIDYMGETITIWYYDYTIGSDVAIPIWGGLSPIELKSLLYYCSLKEAQIKFQTLIKNTPIKIGEYLLSKPTEDDELTEYIAAFKSFRYIQEYSTDQKISTSSIKERIQILARNAGLSERQFSLSIGKSESFIRTIKENVGSDTIRNILISYPDVNPYWLLLGTGDMFIKNKEASTIKQDTQLYIESLKEQVVQLKEIIRTKDEIVELLKREK</sequence>
<dbReference type="Proteomes" id="UP000297861">
    <property type="component" value="Unassembled WGS sequence"/>
</dbReference>
<comment type="caution">
    <text evidence="1">The sequence shown here is derived from an EMBL/GenBank/DDBJ whole genome shotgun (WGS) entry which is preliminary data.</text>
</comment>
<name>A0A4Y8KZ11_9BACT</name>
<accession>A0A4Y8KZ11</accession>
<dbReference type="OrthoDB" id="1012573at2"/>
<reference evidence="1 2" key="1">
    <citation type="submission" date="2019-03" db="EMBL/GenBank/DDBJ databases">
        <title>San Antonio Military Medical Center submission to MRSN (WRAIR), pending publication.</title>
        <authorList>
            <person name="Blyth D.M."/>
            <person name="Mccarthy S.L."/>
            <person name="Schall S.E."/>
            <person name="Stam J.A."/>
            <person name="Ong A.C."/>
            <person name="Mcgann P.T."/>
        </authorList>
    </citation>
    <scope>NUCLEOTIDE SEQUENCE [LARGE SCALE GENOMIC DNA]</scope>
    <source>
        <strain evidence="1 2">MRSN571793</strain>
    </source>
</reference>
<dbReference type="AlphaFoldDB" id="A0A4Y8KZ11"/>
<proteinExistence type="predicted"/>
<organism evidence="1 2">
    <name type="scientific">Dysgonomonas capnocytophagoides</name>
    <dbReference type="NCBI Taxonomy" id="45254"/>
    <lineage>
        <taxon>Bacteria</taxon>
        <taxon>Pseudomonadati</taxon>
        <taxon>Bacteroidota</taxon>
        <taxon>Bacteroidia</taxon>
        <taxon>Bacteroidales</taxon>
        <taxon>Dysgonomonadaceae</taxon>
        <taxon>Dysgonomonas</taxon>
    </lineage>
</organism>
<dbReference type="RefSeq" id="WP_134436644.1">
    <property type="nucleotide sequence ID" value="NZ_JAWZLG010000074.1"/>
</dbReference>
<keyword evidence="2" id="KW-1185">Reference proteome</keyword>
<evidence type="ECO:0000313" key="1">
    <source>
        <dbReference type="EMBL" id="TFD95625.1"/>
    </source>
</evidence>
<gene>
    <name evidence="1" type="ORF">E2605_12380</name>
</gene>
<dbReference type="EMBL" id="SOML01000007">
    <property type="protein sequence ID" value="TFD95625.1"/>
    <property type="molecule type" value="Genomic_DNA"/>
</dbReference>
<protein>
    <recommendedName>
        <fullName evidence="3">XRE family transcriptional regulator</fullName>
    </recommendedName>
</protein>
<evidence type="ECO:0008006" key="3">
    <source>
        <dbReference type="Google" id="ProtNLM"/>
    </source>
</evidence>
<evidence type="ECO:0000313" key="2">
    <source>
        <dbReference type="Proteomes" id="UP000297861"/>
    </source>
</evidence>